<name>A0A7L2KIB7_9PASS</name>
<evidence type="ECO:0000256" key="7">
    <source>
        <dbReference type="ARBA" id="ARBA00023015"/>
    </source>
</evidence>
<gene>
    <name evidence="14" type="primary">L3mbtl3_0</name>
    <name evidence="14" type="ORF">ZOSHYP_R04220</name>
</gene>
<dbReference type="Gene3D" id="4.10.320.30">
    <property type="match status" value="1"/>
</dbReference>
<feature type="region of interest" description="Disordered" evidence="12">
    <location>
        <begin position="609"/>
        <end position="657"/>
    </location>
</feature>
<dbReference type="Pfam" id="PF02820">
    <property type="entry name" value="MBT"/>
    <property type="match status" value="3"/>
</dbReference>
<evidence type="ECO:0000256" key="4">
    <source>
        <dbReference type="ARBA" id="ARBA00022771"/>
    </source>
</evidence>
<feature type="repeat" description="MBT" evidence="10">
    <location>
        <begin position="441"/>
        <end position="536"/>
    </location>
</feature>
<reference evidence="14 15" key="1">
    <citation type="submission" date="2019-09" db="EMBL/GenBank/DDBJ databases">
        <title>Bird 10,000 Genomes (B10K) Project - Family phase.</title>
        <authorList>
            <person name="Zhang G."/>
        </authorList>
    </citation>
    <scope>NUCLEOTIDE SEQUENCE [LARGE SCALE GENOMIC DNA]</scope>
    <source>
        <strain evidence="14">B10K-DU-001-36</strain>
        <tissue evidence="14">Muscle</tissue>
    </source>
</reference>
<dbReference type="Pfam" id="PF00536">
    <property type="entry name" value="SAM_1"/>
    <property type="match status" value="1"/>
</dbReference>
<dbReference type="Gene3D" id="2.30.30.140">
    <property type="match status" value="3"/>
</dbReference>
<feature type="domain" description="SAM" evidence="13">
    <location>
        <begin position="806"/>
        <end position="870"/>
    </location>
</feature>
<dbReference type="InterPro" id="IPR013761">
    <property type="entry name" value="SAM/pointed_sf"/>
</dbReference>
<dbReference type="InterPro" id="IPR050548">
    <property type="entry name" value="PcG_chromatin_remod_factors"/>
</dbReference>
<dbReference type="GO" id="GO:0042393">
    <property type="term" value="F:histone binding"/>
    <property type="evidence" value="ECO:0007669"/>
    <property type="project" value="TreeGrafter"/>
</dbReference>
<dbReference type="GO" id="GO:2000058">
    <property type="term" value="P:regulation of ubiquitin-dependent protein catabolic process"/>
    <property type="evidence" value="ECO:0007669"/>
    <property type="project" value="UniProtKB-ARBA"/>
</dbReference>
<dbReference type="GO" id="GO:0003682">
    <property type="term" value="F:chromatin binding"/>
    <property type="evidence" value="ECO:0007669"/>
    <property type="project" value="TreeGrafter"/>
</dbReference>
<dbReference type="GO" id="GO:0045892">
    <property type="term" value="P:negative regulation of DNA-templated transcription"/>
    <property type="evidence" value="ECO:0007669"/>
    <property type="project" value="TreeGrafter"/>
</dbReference>
<feature type="repeat" description="MBT" evidence="10">
    <location>
        <begin position="225"/>
        <end position="325"/>
    </location>
</feature>
<comment type="subcellular location">
    <subcellularLocation>
        <location evidence="1">Nucleus</location>
    </subcellularLocation>
</comment>
<evidence type="ECO:0000256" key="1">
    <source>
        <dbReference type="ARBA" id="ARBA00004123"/>
    </source>
</evidence>
<dbReference type="Pfam" id="PF01530">
    <property type="entry name" value="zf-C2HC"/>
    <property type="match status" value="1"/>
</dbReference>
<dbReference type="Gene3D" id="1.10.150.50">
    <property type="entry name" value="Transcription Factor, Ets-1"/>
    <property type="match status" value="1"/>
</dbReference>
<keyword evidence="3" id="KW-0677">Repeat</keyword>
<keyword evidence="9" id="KW-0539">Nucleus</keyword>
<dbReference type="OrthoDB" id="8188861at2759"/>
<evidence type="ECO:0000259" key="13">
    <source>
        <dbReference type="PROSITE" id="PS50105"/>
    </source>
</evidence>
<dbReference type="PANTHER" id="PTHR12247">
    <property type="entry name" value="POLYCOMB GROUP PROTEIN"/>
    <property type="match status" value="1"/>
</dbReference>
<dbReference type="PROSITE" id="PS50105">
    <property type="entry name" value="SAM_DOMAIN"/>
    <property type="match status" value="1"/>
</dbReference>
<feature type="repeat" description="MBT" evidence="10">
    <location>
        <begin position="333"/>
        <end position="432"/>
    </location>
</feature>
<accession>A0A7L2KIB7</accession>
<evidence type="ECO:0000313" key="15">
    <source>
        <dbReference type="Proteomes" id="UP000549157"/>
    </source>
</evidence>
<evidence type="ECO:0000256" key="12">
    <source>
        <dbReference type="SAM" id="MobiDB-lite"/>
    </source>
</evidence>
<evidence type="ECO:0000256" key="11">
    <source>
        <dbReference type="PROSITE-ProRule" id="PRU01143"/>
    </source>
</evidence>
<dbReference type="SMART" id="SM00454">
    <property type="entry name" value="SAM"/>
    <property type="match status" value="1"/>
</dbReference>
<evidence type="ECO:0000256" key="2">
    <source>
        <dbReference type="ARBA" id="ARBA00022723"/>
    </source>
</evidence>
<protein>
    <submittedName>
        <fullName evidence="14">LMBL3 protein</fullName>
    </submittedName>
</protein>
<dbReference type="FunFam" id="2.30.30.140:FF:000007">
    <property type="entry name" value="Lethal(3)malignant brain tumor-like protein 1"/>
    <property type="match status" value="2"/>
</dbReference>
<keyword evidence="8" id="KW-0804">Transcription</keyword>
<dbReference type="GO" id="GO:0008270">
    <property type="term" value="F:zinc ion binding"/>
    <property type="evidence" value="ECO:0007669"/>
    <property type="project" value="UniProtKB-KW"/>
</dbReference>
<keyword evidence="7" id="KW-0805">Transcription regulation</keyword>
<feature type="non-terminal residue" evidence="14">
    <location>
        <position position="1"/>
    </location>
</feature>
<evidence type="ECO:0000256" key="10">
    <source>
        <dbReference type="PROSITE-ProRule" id="PRU00459"/>
    </source>
</evidence>
<dbReference type="SUPFAM" id="SSF47769">
    <property type="entry name" value="SAM/Pointed domain"/>
    <property type="match status" value="1"/>
</dbReference>
<dbReference type="SMART" id="SM00561">
    <property type="entry name" value="MBT"/>
    <property type="match status" value="3"/>
</dbReference>
<evidence type="ECO:0000256" key="9">
    <source>
        <dbReference type="ARBA" id="ARBA00023242"/>
    </source>
</evidence>
<evidence type="ECO:0000256" key="3">
    <source>
        <dbReference type="ARBA" id="ARBA00022737"/>
    </source>
</evidence>
<dbReference type="GO" id="GO:0006325">
    <property type="term" value="P:chromatin organization"/>
    <property type="evidence" value="ECO:0007669"/>
    <property type="project" value="UniProtKB-KW"/>
</dbReference>
<dbReference type="PANTHER" id="PTHR12247:SF72">
    <property type="entry name" value="LETHAL(3)MALIGNANT BRAIN TUMOR-LIKE PROTEIN 3"/>
    <property type="match status" value="1"/>
</dbReference>
<keyword evidence="2" id="KW-0479">Metal-binding</keyword>
<evidence type="ECO:0000313" key="14">
    <source>
        <dbReference type="EMBL" id="NXR34283.1"/>
    </source>
</evidence>
<dbReference type="CDD" id="cd20135">
    <property type="entry name" value="MBT_L3MBTL3_rpt2"/>
    <property type="match status" value="1"/>
</dbReference>
<dbReference type="Proteomes" id="UP000549157">
    <property type="component" value="Unassembled WGS sequence"/>
</dbReference>
<dbReference type="Gene3D" id="3.30.60.160">
    <property type="match status" value="1"/>
</dbReference>
<dbReference type="FunFam" id="1.10.150.50:FF:000035">
    <property type="entry name" value="lethal(3)malignant brain tumor-like protein 3 isoform X2"/>
    <property type="match status" value="1"/>
</dbReference>
<dbReference type="InterPro" id="IPR004092">
    <property type="entry name" value="Mbt"/>
</dbReference>
<dbReference type="PROSITE" id="PS51802">
    <property type="entry name" value="ZF_CCHHC"/>
    <property type="match status" value="1"/>
</dbReference>
<evidence type="ECO:0000256" key="8">
    <source>
        <dbReference type="ARBA" id="ARBA00023163"/>
    </source>
</evidence>
<dbReference type="CDD" id="cd09582">
    <property type="entry name" value="SAM_Scm-like-3MBT3_4"/>
    <property type="match status" value="1"/>
</dbReference>
<sequence length="878" mass="99116">MNESASSGNGQEFDVFSAMDWKDGIGTLPGSDLKFRVNEFGALEVITDETEMESVKKATATTTWMVPTAQEGQLEAVNIFFNLCHCAAFSEKTGIPTRLKETAKVDGLVFCENCYRYGTIEEFVPEGKFCSQKCAQQVKNKEPKEENPSMECNGEDDSKGIRKRKAKVPLKEESRDNGEKKENPDEIEDKPEGRILRVSQRARRKRKGEITVLKQTVPSKGRQAWCWASYLEEERATAVPTKLFKEYQSFPYNKNGFKAGMKLEGVDPEHQSIYCVLTVAEVCGYRIRLHFDGYPDCYDFWVNADSSDIHPVGWCEKTGHKLHPPKGYKEEEFSWPSYLKACKAQAAPKSLFENQNATVIPSGFRVGMKLEAVDKKNPTFICVATVTDMVDNRFLVHFDNWDESYDYWCEAASPHIHPVGWCKEHKRTLITPPDYPHAKHFSWEKYLEETSSLPAPARAFKVKPSHGFQKNMKLEVVDKRNPVFIRVATIVDTDDYRIKVHFDGWDSIYDYWTDVDSPDIHPAGWCTKTGHPLQPPLSPLELVEALEHGGCPTAGCKGVGHIKRARHIGHHSAVSCPYSEMNLNKESLLPDRLSGEMPAASPIPRNRKVETNETSTSPVINDRKCPSPGHVGMKSSPHNRPSGKTVPETTKLEDAENKSPCKKPLLCNVKEKKTPGSSLFLYFVMIRHDFCGNPDVLIVLLPRDVITLSDFYDVLIKIEHFIFLSGVLQTKDTIKHKECEDEETENKLLISNEIKDVEEPNTQRLLSQPVIVSSKLQIPGLPLRWEQQSKLLPSVAGIPASKVSKWSTDEVSEFIRSLPGCEEHGKVFKDEQIDGEAFLLMTQSDIVKIMSIKLGPALKIFNSILMFKAAEKNSHNEL</sequence>
<keyword evidence="4 11" id="KW-0863">Zinc-finger</keyword>
<feature type="compositionally biased region" description="Basic and acidic residues" evidence="12">
    <location>
        <begin position="169"/>
        <end position="195"/>
    </location>
</feature>
<dbReference type="PROSITE" id="PS51079">
    <property type="entry name" value="MBT"/>
    <property type="match status" value="3"/>
</dbReference>
<dbReference type="InterPro" id="IPR001660">
    <property type="entry name" value="SAM"/>
</dbReference>
<keyword evidence="15" id="KW-1185">Reference proteome</keyword>
<organism evidence="14 15">
    <name type="scientific">Zosterops hypoxanthus</name>
    <dbReference type="NCBI Taxonomy" id="2485327"/>
    <lineage>
        <taxon>Eukaryota</taxon>
        <taxon>Metazoa</taxon>
        <taxon>Chordata</taxon>
        <taxon>Craniata</taxon>
        <taxon>Vertebrata</taxon>
        <taxon>Euteleostomi</taxon>
        <taxon>Archelosauria</taxon>
        <taxon>Archosauria</taxon>
        <taxon>Dinosauria</taxon>
        <taxon>Saurischia</taxon>
        <taxon>Theropoda</taxon>
        <taxon>Coelurosauria</taxon>
        <taxon>Aves</taxon>
        <taxon>Neognathae</taxon>
        <taxon>Neoaves</taxon>
        <taxon>Telluraves</taxon>
        <taxon>Australaves</taxon>
        <taxon>Passeriformes</taxon>
        <taxon>Sylvioidea</taxon>
        <taxon>Zosteropidae</taxon>
        <taxon>Zosterops</taxon>
    </lineage>
</organism>
<proteinExistence type="predicted"/>
<evidence type="ECO:0000256" key="5">
    <source>
        <dbReference type="ARBA" id="ARBA00022833"/>
    </source>
</evidence>
<feature type="region of interest" description="Disordered" evidence="12">
    <location>
        <begin position="140"/>
        <end position="200"/>
    </location>
</feature>
<dbReference type="InterPro" id="IPR038603">
    <property type="entry name" value="Znf_FCS_sf"/>
</dbReference>
<evidence type="ECO:0000256" key="6">
    <source>
        <dbReference type="ARBA" id="ARBA00022853"/>
    </source>
</evidence>
<dbReference type="CDD" id="cd20132">
    <property type="entry name" value="MBT_L3MBTL3_rpt1"/>
    <property type="match status" value="1"/>
</dbReference>
<feature type="non-terminal residue" evidence="14">
    <location>
        <position position="878"/>
    </location>
</feature>
<dbReference type="SUPFAM" id="SSF63748">
    <property type="entry name" value="Tudor/PWWP/MBT"/>
    <property type="match status" value="3"/>
</dbReference>
<keyword evidence="5" id="KW-0862">Zinc</keyword>
<comment type="caution">
    <text evidence="14">The sequence shown here is derived from an EMBL/GenBank/DDBJ whole genome shotgun (WGS) entry which is preliminary data.</text>
</comment>
<keyword evidence="6" id="KW-0156">Chromatin regulator</keyword>
<dbReference type="AlphaFoldDB" id="A0A7L2KIB7"/>
<dbReference type="CDD" id="cd20138">
    <property type="entry name" value="MBT_L3MBTL3_rpt3"/>
    <property type="match status" value="1"/>
</dbReference>
<dbReference type="EMBL" id="VWYL01010487">
    <property type="protein sequence ID" value="NXR34283.1"/>
    <property type="molecule type" value="Genomic_DNA"/>
</dbReference>
<dbReference type="InterPro" id="IPR002515">
    <property type="entry name" value="Znf_C2H2C"/>
</dbReference>
<dbReference type="GO" id="GO:0005634">
    <property type="term" value="C:nucleus"/>
    <property type="evidence" value="ECO:0007669"/>
    <property type="project" value="UniProtKB-SubCell"/>
</dbReference>